<evidence type="ECO:0000313" key="1">
    <source>
        <dbReference type="EMBL" id="MXP09464.1"/>
    </source>
</evidence>
<reference evidence="1 2" key="1">
    <citation type="submission" date="2019-12" db="EMBL/GenBank/DDBJ databases">
        <title>Genomic-based taxomic classification of the family Erythrobacteraceae.</title>
        <authorList>
            <person name="Xu L."/>
        </authorList>
    </citation>
    <scope>NUCLEOTIDE SEQUENCE [LARGE SCALE GENOMIC DNA]</scope>
    <source>
        <strain evidence="1 2">LMG 29519</strain>
    </source>
</reference>
<dbReference type="PROSITE" id="PS51257">
    <property type="entry name" value="PROKAR_LIPOPROTEIN"/>
    <property type="match status" value="1"/>
</dbReference>
<dbReference type="Gene3D" id="2.60.40.1890">
    <property type="entry name" value="PCu(A)C copper chaperone"/>
    <property type="match status" value="1"/>
</dbReference>
<sequence>MRWTPLFLGLALLAGCDSATEQPTAEPIEGMDAKAGITVSDARLVLPVVDGRPGAIYLTLANTSDKETELAAIYLDGADRVELHESKMDNGVMTMETVDGIAIPAGQTVALEQGGLHAMVFGIDPADESATREITLTFADGDKTSLDAKVERVGEAAN</sequence>
<keyword evidence="2" id="KW-1185">Reference proteome</keyword>
<dbReference type="RefSeq" id="WP_160616155.1">
    <property type="nucleotide sequence ID" value="NZ_WTYR01000001.1"/>
</dbReference>
<dbReference type="AlphaFoldDB" id="A0A6I4U2E8"/>
<dbReference type="PANTHER" id="PTHR36302">
    <property type="entry name" value="BLR7088 PROTEIN"/>
    <property type="match status" value="1"/>
</dbReference>
<dbReference type="EMBL" id="WTYR01000001">
    <property type="protein sequence ID" value="MXP09464.1"/>
    <property type="molecule type" value="Genomic_DNA"/>
</dbReference>
<dbReference type="InterPro" id="IPR036182">
    <property type="entry name" value="PCuAC_sf"/>
</dbReference>
<gene>
    <name evidence="1" type="ORF">GRI68_04665</name>
</gene>
<name>A0A6I4U2E8_9SPHN</name>
<dbReference type="Pfam" id="PF04314">
    <property type="entry name" value="PCuAC"/>
    <property type="match status" value="1"/>
</dbReference>
<evidence type="ECO:0000313" key="2">
    <source>
        <dbReference type="Proteomes" id="UP000429229"/>
    </source>
</evidence>
<dbReference type="Proteomes" id="UP000429229">
    <property type="component" value="Unassembled WGS sequence"/>
</dbReference>
<dbReference type="OrthoDB" id="9796962at2"/>
<dbReference type="InterPro" id="IPR007410">
    <property type="entry name" value="LpqE-like"/>
</dbReference>
<comment type="caution">
    <text evidence="1">The sequence shown here is derived from an EMBL/GenBank/DDBJ whole genome shotgun (WGS) entry which is preliminary data.</text>
</comment>
<protein>
    <submittedName>
        <fullName evidence="1">Copper chaperone PCu(A)C</fullName>
    </submittedName>
</protein>
<dbReference type="SUPFAM" id="SSF110087">
    <property type="entry name" value="DR1885-like metal-binding protein"/>
    <property type="match status" value="1"/>
</dbReference>
<accession>A0A6I4U2E8</accession>
<dbReference type="PANTHER" id="PTHR36302:SF1">
    <property type="entry name" value="COPPER CHAPERONE PCU(A)C"/>
    <property type="match status" value="1"/>
</dbReference>
<dbReference type="InterPro" id="IPR058248">
    <property type="entry name" value="Lxx211020-like"/>
</dbReference>
<proteinExistence type="predicted"/>
<organism evidence="1 2">
    <name type="scientific">Alteriqipengyuania halimionae</name>
    <dbReference type="NCBI Taxonomy" id="1926630"/>
    <lineage>
        <taxon>Bacteria</taxon>
        <taxon>Pseudomonadati</taxon>
        <taxon>Pseudomonadota</taxon>
        <taxon>Alphaproteobacteria</taxon>
        <taxon>Sphingomonadales</taxon>
        <taxon>Erythrobacteraceae</taxon>
        <taxon>Alteriqipengyuania</taxon>
    </lineage>
</organism>